<dbReference type="AlphaFoldDB" id="A0A8H7S4Q1"/>
<reference evidence="1 2" key="1">
    <citation type="submission" date="2020-12" db="EMBL/GenBank/DDBJ databases">
        <title>Metabolic potential, ecology and presence of endohyphal bacteria is reflected in genomic diversity of Mucoromycotina.</title>
        <authorList>
            <person name="Muszewska A."/>
            <person name="Okrasinska A."/>
            <person name="Steczkiewicz K."/>
            <person name="Drgas O."/>
            <person name="Orlowska M."/>
            <person name="Perlinska-Lenart U."/>
            <person name="Aleksandrzak-Piekarczyk T."/>
            <person name="Szatraj K."/>
            <person name="Zielenkiewicz U."/>
            <person name="Pilsyk S."/>
            <person name="Malc E."/>
            <person name="Mieczkowski P."/>
            <person name="Kruszewska J.S."/>
            <person name="Biernat P."/>
            <person name="Pawlowska J."/>
        </authorList>
    </citation>
    <scope>NUCLEOTIDE SEQUENCE [LARGE SCALE GENOMIC DNA]</scope>
    <source>
        <strain evidence="1 2">CBS 142.35</strain>
    </source>
</reference>
<dbReference type="EMBL" id="JAEPRB010000078">
    <property type="protein sequence ID" value="KAG2222656.1"/>
    <property type="molecule type" value="Genomic_DNA"/>
</dbReference>
<keyword evidence="2" id="KW-1185">Reference proteome</keyword>
<evidence type="ECO:0000313" key="2">
    <source>
        <dbReference type="Proteomes" id="UP000646827"/>
    </source>
</evidence>
<comment type="caution">
    <text evidence="1">The sequence shown here is derived from an EMBL/GenBank/DDBJ whole genome shotgun (WGS) entry which is preliminary data.</text>
</comment>
<protein>
    <submittedName>
        <fullName evidence="1">Uncharacterized protein</fullName>
    </submittedName>
</protein>
<accession>A0A8H7S4Q1</accession>
<organism evidence="1 2">
    <name type="scientific">Circinella minor</name>
    <dbReference type="NCBI Taxonomy" id="1195481"/>
    <lineage>
        <taxon>Eukaryota</taxon>
        <taxon>Fungi</taxon>
        <taxon>Fungi incertae sedis</taxon>
        <taxon>Mucoromycota</taxon>
        <taxon>Mucoromycotina</taxon>
        <taxon>Mucoromycetes</taxon>
        <taxon>Mucorales</taxon>
        <taxon>Lichtheimiaceae</taxon>
        <taxon>Circinella</taxon>
    </lineage>
</organism>
<evidence type="ECO:0000313" key="1">
    <source>
        <dbReference type="EMBL" id="KAG2222656.1"/>
    </source>
</evidence>
<name>A0A8H7S4Q1_9FUNG</name>
<proteinExistence type="predicted"/>
<dbReference type="Proteomes" id="UP000646827">
    <property type="component" value="Unassembled WGS sequence"/>
</dbReference>
<gene>
    <name evidence="1" type="ORF">INT45_008320</name>
</gene>
<sequence>MAKLSEKQRTIKQIHSIVRKLEYRKASMLTGSREYNYTQGEIDELMQIVKGIKEYRYLNPRRNIPKIAEHKVVKSKDNGRKEKPV</sequence>